<dbReference type="AlphaFoldDB" id="A0A367UAD9"/>
<dbReference type="SFLD" id="SFLDG01150">
    <property type="entry name" value="Main.1:_Beta-like"/>
    <property type="match status" value="1"/>
</dbReference>
<dbReference type="Gene3D" id="3.40.30.10">
    <property type="entry name" value="Glutaredoxin"/>
    <property type="match status" value="1"/>
</dbReference>
<reference evidence="3 4" key="1">
    <citation type="submission" date="2014-07" db="EMBL/GenBank/DDBJ databases">
        <title>Draft genome sequence of Thalassospira xianhensis P-4 (MCCC 1A02616).</title>
        <authorList>
            <person name="Lai Q."/>
            <person name="Shao Z."/>
        </authorList>
    </citation>
    <scope>NUCLEOTIDE SEQUENCE [LARGE SCALE GENOMIC DNA]</scope>
    <source>
        <strain evidence="3 4">MCCC 1A02616</strain>
    </source>
</reference>
<dbReference type="GO" id="GO:0016740">
    <property type="term" value="F:transferase activity"/>
    <property type="evidence" value="ECO:0007669"/>
    <property type="project" value="UniProtKB-KW"/>
</dbReference>
<keyword evidence="4" id="KW-1185">Reference proteome</keyword>
<gene>
    <name evidence="3" type="ORF">TH5_14655</name>
</gene>
<organism evidence="3 4">
    <name type="scientific">Thalassospira xianhensis MCCC 1A02616</name>
    <dbReference type="NCBI Taxonomy" id="1177929"/>
    <lineage>
        <taxon>Bacteria</taxon>
        <taxon>Pseudomonadati</taxon>
        <taxon>Pseudomonadota</taxon>
        <taxon>Alphaproteobacteria</taxon>
        <taxon>Rhodospirillales</taxon>
        <taxon>Thalassospiraceae</taxon>
        <taxon>Thalassospira</taxon>
    </lineage>
</organism>
<dbReference type="EMBL" id="JPWA01000017">
    <property type="protein sequence ID" value="RCK05277.1"/>
    <property type="molecule type" value="Genomic_DNA"/>
</dbReference>
<dbReference type="PROSITE" id="PS50404">
    <property type="entry name" value="GST_NTER"/>
    <property type="match status" value="1"/>
</dbReference>
<name>A0A367UAD9_9PROT</name>
<dbReference type="Gene3D" id="1.20.1050.10">
    <property type="match status" value="1"/>
</dbReference>
<protein>
    <submittedName>
        <fullName evidence="3">Glutathione S-transferase</fullName>
    </submittedName>
</protein>
<dbReference type="SFLD" id="SFLDS00019">
    <property type="entry name" value="Glutathione_Transferase_(cytos"/>
    <property type="match status" value="1"/>
</dbReference>
<dbReference type="Proteomes" id="UP000252419">
    <property type="component" value="Unassembled WGS sequence"/>
</dbReference>
<dbReference type="PROSITE" id="PS50405">
    <property type="entry name" value="GST_CTER"/>
    <property type="match status" value="1"/>
</dbReference>
<proteinExistence type="predicted"/>
<evidence type="ECO:0000259" key="2">
    <source>
        <dbReference type="PROSITE" id="PS50405"/>
    </source>
</evidence>
<feature type="domain" description="GST N-terminal" evidence="1">
    <location>
        <begin position="1"/>
        <end position="81"/>
    </location>
</feature>
<evidence type="ECO:0000259" key="1">
    <source>
        <dbReference type="PROSITE" id="PS50404"/>
    </source>
</evidence>
<dbReference type="SFLD" id="SFLDG00358">
    <property type="entry name" value="Main_(cytGST)"/>
    <property type="match status" value="1"/>
</dbReference>
<dbReference type="InterPro" id="IPR036282">
    <property type="entry name" value="Glutathione-S-Trfase_C_sf"/>
</dbReference>
<dbReference type="InterPro" id="IPR010987">
    <property type="entry name" value="Glutathione-S-Trfase_C-like"/>
</dbReference>
<dbReference type="SUPFAM" id="SSF47616">
    <property type="entry name" value="GST C-terminal domain-like"/>
    <property type="match status" value="1"/>
</dbReference>
<dbReference type="InterPro" id="IPR004045">
    <property type="entry name" value="Glutathione_S-Trfase_N"/>
</dbReference>
<dbReference type="InterPro" id="IPR004046">
    <property type="entry name" value="GST_C"/>
</dbReference>
<dbReference type="CDD" id="cd03057">
    <property type="entry name" value="GST_N_Beta"/>
    <property type="match status" value="1"/>
</dbReference>
<evidence type="ECO:0000313" key="3">
    <source>
        <dbReference type="EMBL" id="RCK05277.1"/>
    </source>
</evidence>
<evidence type="ECO:0000313" key="4">
    <source>
        <dbReference type="Proteomes" id="UP000252419"/>
    </source>
</evidence>
<keyword evidence="3" id="KW-0808">Transferase</keyword>
<dbReference type="InterPro" id="IPR036249">
    <property type="entry name" value="Thioredoxin-like_sf"/>
</dbReference>
<dbReference type="RefSeq" id="WP_114122414.1">
    <property type="nucleotide sequence ID" value="NZ_JPWA01000017.1"/>
</dbReference>
<comment type="caution">
    <text evidence="3">The sequence shown here is derived from an EMBL/GenBank/DDBJ whole genome shotgun (WGS) entry which is preliminary data.</text>
</comment>
<sequence length="212" mass="23829">MSYKLFYAPGAASMAVHWMLIELDVPFETVLVDIDSSAPRDPEYLRLNPTGRVPTLVIDGVAYGESVAQIMMLAERHPGSGLLPDAGSPGRDEWLQLTIYIANTLMPAMRDWLYAAKDGDPDGAHAVKALAERRIRSVWDDFEKRLSGDGDYLLGDRFGTVDMLAVMLMRWSRHMECAATGRPVLRRYIDRVMTRPSYIELNIREGLSGWPL</sequence>
<accession>A0A367UAD9</accession>
<dbReference type="PANTHER" id="PTHR44051">
    <property type="entry name" value="GLUTATHIONE S-TRANSFERASE-RELATED"/>
    <property type="match status" value="1"/>
</dbReference>
<feature type="domain" description="GST C-terminal" evidence="2">
    <location>
        <begin position="87"/>
        <end position="212"/>
    </location>
</feature>
<dbReference type="PANTHER" id="PTHR44051:SF21">
    <property type="entry name" value="GLUTATHIONE S-TRANSFERASE FAMILY PROTEIN"/>
    <property type="match status" value="1"/>
</dbReference>
<dbReference type="InterPro" id="IPR040079">
    <property type="entry name" value="Glutathione_S-Trfase"/>
</dbReference>
<dbReference type="CDD" id="cd03188">
    <property type="entry name" value="GST_C_Beta"/>
    <property type="match status" value="1"/>
</dbReference>
<dbReference type="SUPFAM" id="SSF52833">
    <property type="entry name" value="Thioredoxin-like"/>
    <property type="match status" value="1"/>
</dbReference>
<dbReference type="Pfam" id="PF13409">
    <property type="entry name" value="GST_N_2"/>
    <property type="match status" value="1"/>
</dbReference>
<dbReference type="Pfam" id="PF00043">
    <property type="entry name" value="GST_C"/>
    <property type="match status" value="1"/>
</dbReference>